<dbReference type="InterPro" id="IPR011009">
    <property type="entry name" value="Kinase-like_dom_sf"/>
</dbReference>
<evidence type="ECO:0000313" key="1">
    <source>
        <dbReference type="EMBL" id="GBO13986.1"/>
    </source>
</evidence>
<dbReference type="EMBL" id="BGPR01038181">
    <property type="protein sequence ID" value="GBO13986.1"/>
    <property type="molecule type" value="Genomic_DNA"/>
</dbReference>
<protein>
    <recommendedName>
        <fullName evidence="4">Protein kinase domain-containing protein</fullName>
    </recommendedName>
</protein>
<gene>
    <name evidence="2" type="ORF">AVEN_121329_1</name>
    <name evidence="1" type="ORF">AVEN_26179_1</name>
</gene>
<reference evidence="2 3" key="1">
    <citation type="journal article" date="2019" name="Sci. Rep.">
        <title>Orb-weaving spider Araneus ventricosus genome elucidates the spidroin gene catalogue.</title>
        <authorList>
            <person name="Kono N."/>
            <person name="Nakamura H."/>
            <person name="Ohtoshi R."/>
            <person name="Moran D.A.P."/>
            <person name="Shinohara A."/>
            <person name="Yoshida Y."/>
            <person name="Fujiwara M."/>
            <person name="Mori M."/>
            <person name="Tomita M."/>
            <person name="Arakawa K."/>
        </authorList>
    </citation>
    <scope>NUCLEOTIDE SEQUENCE [LARGE SCALE GENOMIC DNA]</scope>
</reference>
<dbReference type="OrthoDB" id="6434738at2759"/>
<accession>A0A4Y2UR05</accession>
<evidence type="ECO:0000313" key="2">
    <source>
        <dbReference type="EMBL" id="GBO13987.1"/>
    </source>
</evidence>
<dbReference type="Proteomes" id="UP000499080">
    <property type="component" value="Unassembled WGS sequence"/>
</dbReference>
<name>A0A4Y2UR05_ARAVE</name>
<organism evidence="2 3">
    <name type="scientific">Araneus ventricosus</name>
    <name type="common">Orbweaver spider</name>
    <name type="synonym">Epeira ventricosa</name>
    <dbReference type="NCBI Taxonomy" id="182803"/>
    <lineage>
        <taxon>Eukaryota</taxon>
        <taxon>Metazoa</taxon>
        <taxon>Ecdysozoa</taxon>
        <taxon>Arthropoda</taxon>
        <taxon>Chelicerata</taxon>
        <taxon>Arachnida</taxon>
        <taxon>Araneae</taxon>
        <taxon>Araneomorphae</taxon>
        <taxon>Entelegynae</taxon>
        <taxon>Araneoidea</taxon>
        <taxon>Araneidae</taxon>
        <taxon>Araneus</taxon>
    </lineage>
</organism>
<dbReference type="EMBL" id="BGPR01038182">
    <property type="protein sequence ID" value="GBO13987.1"/>
    <property type="molecule type" value="Genomic_DNA"/>
</dbReference>
<evidence type="ECO:0000313" key="3">
    <source>
        <dbReference type="Proteomes" id="UP000499080"/>
    </source>
</evidence>
<keyword evidence="3" id="KW-1185">Reference proteome</keyword>
<dbReference type="SUPFAM" id="SSF56112">
    <property type="entry name" value="Protein kinase-like (PK-like)"/>
    <property type="match status" value="1"/>
</dbReference>
<comment type="caution">
    <text evidence="2">The sequence shown here is derived from an EMBL/GenBank/DDBJ whole genome shotgun (WGS) entry which is preliminary data.</text>
</comment>
<dbReference type="Gene3D" id="3.30.200.20">
    <property type="entry name" value="Phosphorylase Kinase, domain 1"/>
    <property type="match status" value="1"/>
</dbReference>
<dbReference type="AlphaFoldDB" id="A0A4Y2UR05"/>
<proteinExistence type="predicted"/>
<sequence>MLEDPSDSSSVRRKSMDPVSQVIHLEELPTPGSRFELQELLGVGTCAKVYAAIDKQKENLPVTLPKGSTLVMETLYPCRRQGFQNILDKQSLLSGL</sequence>
<evidence type="ECO:0008006" key="4">
    <source>
        <dbReference type="Google" id="ProtNLM"/>
    </source>
</evidence>